<proteinExistence type="predicted"/>
<gene>
    <name evidence="2" type="ORF">OFUS_LOCUS21303</name>
</gene>
<feature type="region of interest" description="Disordered" evidence="1">
    <location>
        <begin position="185"/>
        <end position="241"/>
    </location>
</feature>
<feature type="compositionally biased region" description="Basic and acidic residues" evidence="1">
    <location>
        <begin position="231"/>
        <end position="240"/>
    </location>
</feature>
<name>A0A8J1XU43_OWEFU</name>
<sequence>MLEEDREDLVASEVSINIENKESPDESEKTTPSNLGSNTSFFPTALQNEQNEQNDSSVSLKKEADQGEMSTLQPAHHVVIESPSNIESLTQSVPPAQDIEISDILENRYPTIGSKRKADVSVNVPPATISKPDSEDAVIIINDFSSVEKDCKIDADTVVKKETLDSSSLHQDLNAFEYLMNRTKESTSPMNRESQNVNGKVNDKKAKLELPDGPFTVHSDPLNKPKRKPKDPKPDFKRPGSEWTIPLLSKYIHIEDTVMRLEFNKCESTSKVFEKIRLDIKERRNVLQLKGNEQSKPSETALECLGTCETDARVILDVIFLPICKFISVCVRTEDEVHSEILPNNRYDYRFYISKQCVGCLEAKGSSMNRDSVPQCILQLLLIQAEWHEEMYENCEVDAMDIPFFNVLSDGFRFVFIVLKGNKLYFEHQDEKLLKVNEAGSWENLEIITQKIIECMEKVKQSLPK</sequence>
<accession>A0A8J1XU43</accession>
<evidence type="ECO:0000313" key="3">
    <source>
        <dbReference type="Proteomes" id="UP000749559"/>
    </source>
</evidence>
<feature type="compositionally biased region" description="Basic and acidic residues" evidence="1">
    <location>
        <begin position="19"/>
        <end position="29"/>
    </location>
</feature>
<dbReference type="AlphaFoldDB" id="A0A8J1XU43"/>
<protein>
    <submittedName>
        <fullName evidence="2">Uncharacterized protein</fullName>
    </submittedName>
</protein>
<organism evidence="2 3">
    <name type="scientific">Owenia fusiformis</name>
    <name type="common">Polychaete worm</name>
    <dbReference type="NCBI Taxonomy" id="6347"/>
    <lineage>
        <taxon>Eukaryota</taxon>
        <taxon>Metazoa</taxon>
        <taxon>Spiralia</taxon>
        <taxon>Lophotrochozoa</taxon>
        <taxon>Annelida</taxon>
        <taxon>Polychaeta</taxon>
        <taxon>Sedentaria</taxon>
        <taxon>Canalipalpata</taxon>
        <taxon>Sabellida</taxon>
        <taxon>Oweniida</taxon>
        <taxon>Oweniidae</taxon>
        <taxon>Owenia</taxon>
    </lineage>
</organism>
<evidence type="ECO:0000256" key="1">
    <source>
        <dbReference type="SAM" id="MobiDB-lite"/>
    </source>
</evidence>
<dbReference type="Proteomes" id="UP000749559">
    <property type="component" value="Unassembled WGS sequence"/>
</dbReference>
<feature type="region of interest" description="Disordered" evidence="1">
    <location>
        <begin position="1"/>
        <end position="72"/>
    </location>
</feature>
<feature type="compositionally biased region" description="Polar residues" evidence="1">
    <location>
        <begin position="30"/>
        <end position="59"/>
    </location>
</feature>
<keyword evidence="3" id="KW-1185">Reference proteome</keyword>
<evidence type="ECO:0000313" key="2">
    <source>
        <dbReference type="EMBL" id="CAH1796948.1"/>
    </source>
</evidence>
<dbReference type="OrthoDB" id="6159521at2759"/>
<reference evidence="2" key="1">
    <citation type="submission" date="2022-03" db="EMBL/GenBank/DDBJ databases">
        <authorList>
            <person name="Martin C."/>
        </authorList>
    </citation>
    <scope>NUCLEOTIDE SEQUENCE</scope>
</reference>
<dbReference type="EMBL" id="CAIIXF020000010">
    <property type="protein sequence ID" value="CAH1796948.1"/>
    <property type="molecule type" value="Genomic_DNA"/>
</dbReference>
<feature type="compositionally biased region" description="Polar residues" evidence="1">
    <location>
        <begin position="186"/>
        <end position="199"/>
    </location>
</feature>
<comment type="caution">
    <text evidence="2">The sequence shown here is derived from an EMBL/GenBank/DDBJ whole genome shotgun (WGS) entry which is preliminary data.</text>
</comment>
<feature type="compositionally biased region" description="Basic and acidic residues" evidence="1">
    <location>
        <begin position="201"/>
        <end position="210"/>
    </location>
</feature>